<feature type="transmembrane region" description="Helical" evidence="1">
    <location>
        <begin position="12"/>
        <end position="33"/>
    </location>
</feature>
<proteinExistence type="predicted"/>
<accession>A0A9D4LZX9</accession>
<protein>
    <submittedName>
        <fullName evidence="2">Uncharacterized protein</fullName>
    </submittedName>
</protein>
<dbReference type="EMBL" id="JAIWYP010000002">
    <property type="protein sequence ID" value="KAH3868267.1"/>
    <property type="molecule type" value="Genomic_DNA"/>
</dbReference>
<keyword evidence="1" id="KW-1133">Transmembrane helix</keyword>
<evidence type="ECO:0000313" key="3">
    <source>
        <dbReference type="Proteomes" id="UP000828390"/>
    </source>
</evidence>
<organism evidence="2 3">
    <name type="scientific">Dreissena polymorpha</name>
    <name type="common">Zebra mussel</name>
    <name type="synonym">Mytilus polymorpha</name>
    <dbReference type="NCBI Taxonomy" id="45954"/>
    <lineage>
        <taxon>Eukaryota</taxon>
        <taxon>Metazoa</taxon>
        <taxon>Spiralia</taxon>
        <taxon>Lophotrochozoa</taxon>
        <taxon>Mollusca</taxon>
        <taxon>Bivalvia</taxon>
        <taxon>Autobranchia</taxon>
        <taxon>Heteroconchia</taxon>
        <taxon>Euheterodonta</taxon>
        <taxon>Imparidentia</taxon>
        <taxon>Neoheterodontei</taxon>
        <taxon>Myida</taxon>
        <taxon>Dreissenoidea</taxon>
        <taxon>Dreissenidae</taxon>
        <taxon>Dreissena</taxon>
    </lineage>
</organism>
<gene>
    <name evidence="2" type="ORF">DPMN_031409</name>
</gene>
<evidence type="ECO:0000313" key="2">
    <source>
        <dbReference type="EMBL" id="KAH3868267.1"/>
    </source>
</evidence>
<evidence type="ECO:0000256" key="1">
    <source>
        <dbReference type="SAM" id="Phobius"/>
    </source>
</evidence>
<sequence>MSRGLAGDAASVTHGVFVSLQIACVVPHVFSFLRGSLRGAFRKDIPWPTRRFLILV</sequence>
<keyword evidence="1" id="KW-0812">Transmembrane</keyword>
<reference evidence="2" key="1">
    <citation type="journal article" date="2019" name="bioRxiv">
        <title>The Genome of the Zebra Mussel, Dreissena polymorpha: A Resource for Invasive Species Research.</title>
        <authorList>
            <person name="McCartney M.A."/>
            <person name="Auch B."/>
            <person name="Kono T."/>
            <person name="Mallez S."/>
            <person name="Zhang Y."/>
            <person name="Obille A."/>
            <person name="Becker A."/>
            <person name="Abrahante J.E."/>
            <person name="Garbe J."/>
            <person name="Badalamenti J.P."/>
            <person name="Herman A."/>
            <person name="Mangelson H."/>
            <person name="Liachko I."/>
            <person name="Sullivan S."/>
            <person name="Sone E.D."/>
            <person name="Koren S."/>
            <person name="Silverstein K.A.T."/>
            <person name="Beckman K.B."/>
            <person name="Gohl D.M."/>
        </authorList>
    </citation>
    <scope>NUCLEOTIDE SEQUENCE</scope>
    <source>
        <strain evidence="2">Duluth1</strain>
        <tissue evidence="2">Whole animal</tissue>
    </source>
</reference>
<dbReference type="AlphaFoldDB" id="A0A9D4LZX9"/>
<keyword evidence="3" id="KW-1185">Reference proteome</keyword>
<name>A0A9D4LZX9_DREPO</name>
<dbReference type="Proteomes" id="UP000828390">
    <property type="component" value="Unassembled WGS sequence"/>
</dbReference>
<comment type="caution">
    <text evidence="2">The sequence shown here is derived from an EMBL/GenBank/DDBJ whole genome shotgun (WGS) entry which is preliminary data.</text>
</comment>
<keyword evidence="1" id="KW-0472">Membrane</keyword>
<reference evidence="2" key="2">
    <citation type="submission" date="2020-11" db="EMBL/GenBank/DDBJ databases">
        <authorList>
            <person name="McCartney M.A."/>
            <person name="Auch B."/>
            <person name="Kono T."/>
            <person name="Mallez S."/>
            <person name="Becker A."/>
            <person name="Gohl D.M."/>
            <person name="Silverstein K.A.T."/>
            <person name="Koren S."/>
            <person name="Bechman K.B."/>
            <person name="Herman A."/>
            <person name="Abrahante J.E."/>
            <person name="Garbe J."/>
        </authorList>
    </citation>
    <scope>NUCLEOTIDE SEQUENCE</scope>
    <source>
        <strain evidence="2">Duluth1</strain>
        <tissue evidence="2">Whole animal</tissue>
    </source>
</reference>